<reference evidence="2 3" key="1">
    <citation type="journal article" date="2013" name="Genome Announc.">
        <title>Draft Genome Sequence of Streptomyces gancidicus Strain BKS 13-15.</title>
        <authorList>
            <person name="Kumar S."/>
            <person name="Kaur N."/>
            <person name="Singh N.K."/>
            <person name="Raghava G.P."/>
            <person name="Mayilraj S."/>
        </authorList>
    </citation>
    <scope>NUCLEOTIDE SEQUENCE [LARGE SCALE GENOMIC DNA]</scope>
    <source>
        <strain evidence="2 3">BKS 13-15</strain>
    </source>
</reference>
<feature type="region of interest" description="Disordered" evidence="1">
    <location>
        <begin position="361"/>
        <end position="408"/>
    </location>
</feature>
<dbReference type="AntiFam" id="ANF00233">
    <property type="entry name" value="Shadow ORF (opposite trxB)"/>
</dbReference>
<organism evidence="2 3">
    <name type="scientific">Streptomyces gancidicus BKS 13-15</name>
    <dbReference type="NCBI Taxonomy" id="1284664"/>
    <lineage>
        <taxon>Bacteria</taxon>
        <taxon>Bacillati</taxon>
        <taxon>Actinomycetota</taxon>
        <taxon>Actinomycetes</taxon>
        <taxon>Kitasatosporales</taxon>
        <taxon>Streptomycetaceae</taxon>
        <taxon>Streptomyces</taxon>
        <taxon>Streptomyces pseudogriseolus group</taxon>
    </lineage>
</organism>
<evidence type="ECO:0000313" key="2">
    <source>
        <dbReference type="EMBL" id="EMF27163.1"/>
    </source>
</evidence>
<evidence type="ECO:0000256" key="1">
    <source>
        <dbReference type="SAM" id="MobiDB-lite"/>
    </source>
</evidence>
<proteinExistence type="predicted"/>
<name>M3CSW5_STREZ</name>
<feature type="region of interest" description="Disordered" evidence="1">
    <location>
        <begin position="311"/>
        <end position="332"/>
    </location>
</feature>
<comment type="caution">
    <text evidence="2">The sequence shown here is derived from an EMBL/GenBank/DDBJ whole genome shotgun (WGS) entry which is preliminary data.</text>
</comment>
<keyword evidence="3" id="KW-1185">Reference proteome</keyword>
<sequence>MPATAGSLIVGAWGESGSDSGLLGFGLLLVGESGEEALRVEGCRTAGTGRGDRLAVGVVHHVTGREDARDVGARRGCVDLQVALLVQLQLALEELGARVVTDRDEQAGHRQVGEFTRLDVAQLETRELLVTLDLGDLAVPDERDLRVGEGTLLHRLGGAQRVTAVDDRHGLGEARQEGRLLHSGVTAADDGDVLVLEEEAVTGGAPRDTAAGEGVLVRQPELPVLRTGRHDHGLRLVDRAGGVRDGLDLTGQVDGHDVVRDELGAEALRLGPHVVHELRAHDAVLETGEVLHLGGVHQRTAGGDSALEHEGLQRRTGGVERRRVAGGPRADDDHVTDVAHGWIPRLWSASFDRWELLSELSPHPTDPKGRAFPLCPGTRRPCPDGHAGATHRTGYRAEPRPRVGGQRA</sequence>
<gene>
    <name evidence="2" type="ORF">H114_20602</name>
</gene>
<accession>M3CSW5</accession>
<dbReference type="EMBL" id="AOHP01000082">
    <property type="protein sequence ID" value="EMF27163.1"/>
    <property type="molecule type" value="Genomic_DNA"/>
</dbReference>
<protein>
    <submittedName>
        <fullName evidence="2">Sugar ABC transporter ATPase</fullName>
    </submittedName>
</protein>
<evidence type="ECO:0000313" key="3">
    <source>
        <dbReference type="Proteomes" id="UP000011732"/>
    </source>
</evidence>
<dbReference type="Proteomes" id="UP000011732">
    <property type="component" value="Unassembled WGS sequence"/>
</dbReference>
<dbReference type="AlphaFoldDB" id="M3CSW5"/>